<dbReference type="GeneID" id="20200932"/>
<evidence type="ECO:0000313" key="3">
    <source>
        <dbReference type="EnsemblMetazoa" id="HelroP165255"/>
    </source>
</evidence>
<evidence type="ECO:0000313" key="2">
    <source>
        <dbReference type="EMBL" id="ESN93095.1"/>
    </source>
</evidence>
<dbReference type="Proteomes" id="UP000015101">
    <property type="component" value="Unassembled WGS sequence"/>
</dbReference>
<dbReference type="AlphaFoldDB" id="T1EWI2"/>
<dbReference type="OMA" id="EWRFFID"/>
<protein>
    <submittedName>
        <fullName evidence="2 3">Uncharacterized protein</fullName>
    </submittedName>
</protein>
<feature type="region of interest" description="Disordered" evidence="1">
    <location>
        <begin position="83"/>
        <end position="131"/>
    </location>
</feature>
<keyword evidence="4" id="KW-1185">Reference proteome</keyword>
<proteinExistence type="predicted"/>
<feature type="compositionally biased region" description="Polar residues" evidence="1">
    <location>
        <begin position="117"/>
        <end position="131"/>
    </location>
</feature>
<dbReference type="EMBL" id="AMQM01001999">
    <property type="status" value="NOT_ANNOTATED_CDS"/>
    <property type="molecule type" value="Genomic_DNA"/>
</dbReference>
<reference evidence="4" key="1">
    <citation type="submission" date="2012-12" db="EMBL/GenBank/DDBJ databases">
        <authorList>
            <person name="Hellsten U."/>
            <person name="Grimwood J."/>
            <person name="Chapman J.A."/>
            <person name="Shapiro H."/>
            <person name="Aerts A."/>
            <person name="Otillar R.P."/>
            <person name="Terry A.Y."/>
            <person name="Boore J.L."/>
            <person name="Simakov O."/>
            <person name="Marletaz F."/>
            <person name="Cho S.-J."/>
            <person name="Edsinger-Gonzales E."/>
            <person name="Havlak P."/>
            <person name="Kuo D.-H."/>
            <person name="Larsson T."/>
            <person name="Lv J."/>
            <person name="Arendt D."/>
            <person name="Savage R."/>
            <person name="Osoegawa K."/>
            <person name="de Jong P."/>
            <person name="Lindberg D.R."/>
            <person name="Seaver E.C."/>
            <person name="Weisblat D.A."/>
            <person name="Putnam N.H."/>
            <person name="Grigoriev I.V."/>
            <person name="Rokhsar D.S."/>
        </authorList>
    </citation>
    <scope>NUCLEOTIDE SEQUENCE</scope>
</reference>
<dbReference type="HOGENOM" id="CLU_027602_2_0_1"/>
<evidence type="ECO:0000256" key="1">
    <source>
        <dbReference type="SAM" id="MobiDB-lite"/>
    </source>
</evidence>
<dbReference type="RefSeq" id="XP_009029349.1">
    <property type="nucleotide sequence ID" value="XM_009031101.1"/>
</dbReference>
<dbReference type="InParanoid" id="T1EWI2"/>
<reference evidence="3" key="3">
    <citation type="submission" date="2015-06" db="UniProtKB">
        <authorList>
            <consortium name="EnsemblMetazoa"/>
        </authorList>
    </citation>
    <scope>IDENTIFICATION</scope>
</reference>
<dbReference type="PANTHER" id="PTHR46114:SF1">
    <property type="entry name" value="ZAD DOMAIN-CONTAINING PROTEIN"/>
    <property type="match status" value="1"/>
</dbReference>
<evidence type="ECO:0000313" key="4">
    <source>
        <dbReference type="Proteomes" id="UP000015101"/>
    </source>
</evidence>
<dbReference type="PANTHER" id="PTHR46114">
    <property type="entry name" value="APPLE DOMAIN-CONTAINING PROTEIN"/>
    <property type="match status" value="1"/>
</dbReference>
<name>T1EWI2_HELRO</name>
<dbReference type="eggNOG" id="ENOG502QV3V">
    <property type="taxonomic scope" value="Eukaryota"/>
</dbReference>
<dbReference type="EnsemblMetazoa" id="HelroT165255">
    <property type="protein sequence ID" value="HelroP165255"/>
    <property type="gene ID" value="HelroG165255"/>
</dbReference>
<dbReference type="EMBL" id="KB097639">
    <property type="protein sequence ID" value="ESN93095.1"/>
    <property type="molecule type" value="Genomic_DNA"/>
</dbReference>
<dbReference type="CTD" id="20200932"/>
<reference evidence="2 4" key="2">
    <citation type="journal article" date="2013" name="Nature">
        <title>Insights into bilaterian evolution from three spiralian genomes.</title>
        <authorList>
            <person name="Simakov O."/>
            <person name="Marletaz F."/>
            <person name="Cho S.J."/>
            <person name="Edsinger-Gonzales E."/>
            <person name="Havlak P."/>
            <person name="Hellsten U."/>
            <person name="Kuo D.H."/>
            <person name="Larsson T."/>
            <person name="Lv J."/>
            <person name="Arendt D."/>
            <person name="Savage R."/>
            <person name="Osoegawa K."/>
            <person name="de Jong P."/>
            <person name="Grimwood J."/>
            <person name="Chapman J.A."/>
            <person name="Shapiro H."/>
            <person name="Aerts A."/>
            <person name="Otillar R.P."/>
            <person name="Terry A.Y."/>
            <person name="Boore J.L."/>
            <person name="Grigoriev I.V."/>
            <person name="Lindberg D.R."/>
            <person name="Seaver E.C."/>
            <person name="Weisblat D.A."/>
            <person name="Putnam N.H."/>
            <person name="Rokhsar D.S."/>
        </authorList>
    </citation>
    <scope>NUCLEOTIDE SEQUENCE</scope>
</reference>
<sequence>MKVGDQDKSWAPHICCNTCSVTLREWLKNKRFLAFAVPMAWREPKNHTDDCYFCLTPYVKAGLSMKKLGTVNYPNLPSAIRPIPHSDSLPVPTPSQSYEIEAENEGTNEIEEEKESQPSTSNDSDFVSTDNAPHRLSQAELSDLVRDLDLSQEKAELLGSRLKQWNLLQSDVKVSYFRKRQQNLVRFFEKKNSLVVCVDIYGLMYCLNLNYDPTEWRLFIDSSKLSLKAVLLHNGNHLPSVPIGHAAHKKETYRNMKILLNSINYNEHKWKICGDLKVIAILLGMQLGYTKYCCFLCMWDSRDKISHYTKKDWPARNLNKDEKKVVAEPLIDPKDVLLPPLHIKLGLMKNFVKSMNKEEQAFKYLRNKFPKLSDAKVKEGIFVGPQIRELVKDPAFDEVLKGQEKEAWESLKGVICGFLGNRRDDNYIQLVTVLLQKYHQLGCNMSLKIHFLHSHLDFFPPSCGAVSDEHGERFHQDISGSEKRYQGRWNEAMLADYCWFIRRDAP</sequence>
<organism evidence="3 4">
    <name type="scientific">Helobdella robusta</name>
    <name type="common">Californian leech</name>
    <dbReference type="NCBI Taxonomy" id="6412"/>
    <lineage>
        <taxon>Eukaryota</taxon>
        <taxon>Metazoa</taxon>
        <taxon>Spiralia</taxon>
        <taxon>Lophotrochozoa</taxon>
        <taxon>Annelida</taxon>
        <taxon>Clitellata</taxon>
        <taxon>Hirudinea</taxon>
        <taxon>Rhynchobdellida</taxon>
        <taxon>Glossiphoniidae</taxon>
        <taxon>Helobdella</taxon>
    </lineage>
</organism>
<feature type="compositionally biased region" description="Acidic residues" evidence="1">
    <location>
        <begin position="100"/>
        <end position="114"/>
    </location>
</feature>
<dbReference type="OrthoDB" id="6147016at2759"/>
<dbReference type="KEGG" id="hro:HELRODRAFT_165255"/>
<gene>
    <name evidence="3" type="primary">20200932</name>
    <name evidence="2" type="ORF">HELRODRAFT_165255</name>
</gene>
<accession>T1EWI2</accession>